<dbReference type="GeneID" id="8231217"/>
<feature type="domain" description="Phosphoinositide phospholipase C beta 1-4-like EF-hand" evidence="7">
    <location>
        <begin position="40"/>
        <end position="110"/>
    </location>
</feature>
<dbReference type="GO" id="GO:0051209">
    <property type="term" value="P:release of sequestered calcium ion into cytosol"/>
    <property type="evidence" value="ECO:0007669"/>
    <property type="project" value="TreeGrafter"/>
</dbReference>
<dbReference type="Gene3D" id="2.30.29.240">
    <property type="match status" value="1"/>
</dbReference>
<dbReference type="CTD" id="8231217"/>
<dbReference type="Pfam" id="PF22631">
    <property type="entry name" value="PLCB1-4-like_EFh"/>
    <property type="match status" value="1"/>
</dbReference>
<evidence type="ECO:0000313" key="10">
    <source>
        <dbReference type="Proteomes" id="UP000009046"/>
    </source>
</evidence>
<evidence type="ECO:0000313" key="8">
    <source>
        <dbReference type="EMBL" id="EEB16939.1"/>
    </source>
</evidence>
<dbReference type="InterPro" id="IPR001192">
    <property type="entry name" value="PI-PLC_fam"/>
</dbReference>
<gene>
    <name evidence="9" type="primary">8231217</name>
    <name evidence="8" type="ORF">Phum_PHUM447590</name>
</gene>
<evidence type="ECO:0000256" key="5">
    <source>
        <dbReference type="ARBA" id="ARBA00023224"/>
    </source>
</evidence>
<dbReference type="AlphaFoldDB" id="E0VU83"/>
<dbReference type="Proteomes" id="UP000009046">
    <property type="component" value="Unassembled WGS sequence"/>
</dbReference>
<dbReference type="HOGENOM" id="CLU_071471_0_0_1"/>
<accession>E0VU83</accession>
<dbReference type="GO" id="GO:0048015">
    <property type="term" value="P:phosphatidylinositol-mediated signaling"/>
    <property type="evidence" value="ECO:0007669"/>
    <property type="project" value="TreeGrafter"/>
</dbReference>
<evidence type="ECO:0000256" key="4">
    <source>
        <dbReference type="ARBA" id="ARBA00023098"/>
    </source>
</evidence>
<dbReference type="VEuPathDB" id="VectorBase:PHUM447590"/>
<dbReference type="PANTHER" id="PTHR10336">
    <property type="entry name" value="PHOSPHOINOSITIDE-SPECIFIC PHOSPHOLIPASE C FAMILY PROTEIN"/>
    <property type="match status" value="1"/>
</dbReference>
<dbReference type="InterPro" id="IPR000909">
    <property type="entry name" value="PLipase_C_PInositol-sp_X_dom"/>
</dbReference>
<keyword evidence="2 8" id="KW-0378">Hydrolase</keyword>
<dbReference type="GO" id="GO:0016042">
    <property type="term" value="P:lipid catabolic process"/>
    <property type="evidence" value="ECO:0007669"/>
    <property type="project" value="UniProtKB-KW"/>
</dbReference>
<keyword evidence="10" id="KW-1185">Reference proteome</keyword>
<proteinExistence type="predicted"/>
<dbReference type="GO" id="GO:0007186">
    <property type="term" value="P:G protein-coupled receptor signaling pathway"/>
    <property type="evidence" value="ECO:0007669"/>
    <property type="project" value="TreeGrafter"/>
</dbReference>
<dbReference type="Gene3D" id="3.20.20.190">
    <property type="entry name" value="Phosphatidylinositol (PI) phosphodiesterase"/>
    <property type="match status" value="1"/>
</dbReference>
<dbReference type="InParanoid" id="E0VU83"/>
<dbReference type="InterPro" id="IPR011992">
    <property type="entry name" value="EF-hand-dom_pair"/>
</dbReference>
<dbReference type="OMA" id="SNICARP"/>
<dbReference type="EC" id="3.1.4.11" evidence="1"/>
<dbReference type="GO" id="GO:0005737">
    <property type="term" value="C:cytoplasm"/>
    <property type="evidence" value="ECO:0007669"/>
    <property type="project" value="TreeGrafter"/>
</dbReference>
<keyword evidence="3" id="KW-0442">Lipid degradation</keyword>
<protein>
    <recommendedName>
        <fullName evidence="1">phosphoinositide phospholipase C</fullName>
        <ecNumber evidence="1">3.1.4.11</ecNumber>
    </recommendedName>
</protein>
<organism>
    <name type="scientific">Pediculus humanus subsp. corporis</name>
    <name type="common">Body louse</name>
    <dbReference type="NCBI Taxonomy" id="121224"/>
    <lineage>
        <taxon>Eukaryota</taxon>
        <taxon>Metazoa</taxon>
        <taxon>Ecdysozoa</taxon>
        <taxon>Arthropoda</taxon>
        <taxon>Hexapoda</taxon>
        <taxon>Insecta</taxon>
        <taxon>Pterygota</taxon>
        <taxon>Neoptera</taxon>
        <taxon>Paraneoptera</taxon>
        <taxon>Psocodea</taxon>
        <taxon>Troctomorpha</taxon>
        <taxon>Phthiraptera</taxon>
        <taxon>Anoplura</taxon>
        <taxon>Pediculidae</taxon>
        <taxon>Pediculus</taxon>
    </lineage>
</organism>
<dbReference type="GO" id="GO:0046488">
    <property type="term" value="P:phosphatidylinositol metabolic process"/>
    <property type="evidence" value="ECO:0007669"/>
    <property type="project" value="TreeGrafter"/>
</dbReference>
<sequence>MEDNDRGGSGGGGGGDLWTEEIVKLAYNINQMNLSPTRFLEKAHTRISLMTDKNDKIPVKNIIKMFAQNKDDKKRVEKALDGAGMPSGKSDGISIQKFTFEDFYNFYKNLTLRTDVEKIFDEICGTSSKRKFLTAEKFVTFLNKTQRDPRLNEILYPYANPARAKDLIQQYETNKMNAQKGQLSLDGFLRYLMSEDNPIIASSSFDLSDDMDQPLSHYFINSSHNTYLTERVFFSLYCFAFVK</sequence>
<reference evidence="8" key="1">
    <citation type="submission" date="2007-04" db="EMBL/GenBank/DDBJ databases">
        <title>Annotation of Pediculus humanus corporis strain USDA.</title>
        <authorList>
            <person name="Kirkness E."/>
            <person name="Hannick L."/>
            <person name="Hass B."/>
            <person name="Bruggner R."/>
            <person name="Lawson D."/>
            <person name="Bidwell S."/>
            <person name="Joardar V."/>
            <person name="Caler E."/>
            <person name="Walenz B."/>
            <person name="Inman J."/>
            <person name="Schobel S."/>
            <person name="Galinsky K."/>
            <person name="Amedeo P."/>
            <person name="Strausberg R."/>
        </authorList>
    </citation>
    <scope>NUCLEOTIDE SEQUENCE</scope>
    <source>
        <strain evidence="8">USDA</strain>
    </source>
</reference>
<dbReference type="KEGG" id="phu:Phum_PHUM447590"/>
<evidence type="ECO:0000313" key="9">
    <source>
        <dbReference type="EnsemblMetazoa" id="PHUM447590-PA"/>
    </source>
</evidence>
<dbReference type="FunFam" id="1.10.238.10:FF:000024">
    <property type="entry name" value="1-phosphatidylinositol 4,5-bisphosphate phosphodiesterase"/>
    <property type="match status" value="1"/>
</dbReference>
<dbReference type="InterPro" id="IPR017946">
    <property type="entry name" value="PLC-like_Pdiesterase_TIM-brl"/>
</dbReference>
<reference evidence="9" key="3">
    <citation type="submission" date="2020-05" db="UniProtKB">
        <authorList>
            <consortium name="EnsemblMetazoa"/>
        </authorList>
    </citation>
    <scope>IDENTIFICATION</scope>
    <source>
        <strain evidence="9">USDA</strain>
    </source>
</reference>
<dbReference type="OrthoDB" id="269822at2759"/>
<dbReference type="EnsemblMetazoa" id="PHUM447590-RA">
    <property type="protein sequence ID" value="PHUM447590-PA"/>
    <property type="gene ID" value="PHUM447590"/>
</dbReference>
<dbReference type="SUPFAM" id="SSF51695">
    <property type="entry name" value="PLC-like phosphodiesterases"/>
    <property type="match status" value="1"/>
</dbReference>
<dbReference type="eggNOG" id="KOG1265">
    <property type="taxonomic scope" value="Eukaryota"/>
</dbReference>
<dbReference type="GO" id="GO:0004435">
    <property type="term" value="F:phosphatidylinositol-4,5-bisphosphate phospholipase C activity"/>
    <property type="evidence" value="ECO:0007669"/>
    <property type="project" value="UniProtKB-EC"/>
</dbReference>
<dbReference type="Pfam" id="PF00388">
    <property type="entry name" value="PI-PLC-X"/>
    <property type="match status" value="1"/>
</dbReference>
<dbReference type="RefSeq" id="XP_002429677.1">
    <property type="nucleotide sequence ID" value="XM_002429632.1"/>
</dbReference>
<evidence type="ECO:0000256" key="3">
    <source>
        <dbReference type="ARBA" id="ARBA00022963"/>
    </source>
</evidence>
<dbReference type="EMBL" id="AAZO01005462">
    <property type="status" value="NOT_ANNOTATED_CDS"/>
    <property type="molecule type" value="Genomic_DNA"/>
</dbReference>
<evidence type="ECO:0000256" key="2">
    <source>
        <dbReference type="ARBA" id="ARBA00022801"/>
    </source>
</evidence>
<dbReference type="PANTHER" id="PTHR10336:SF149">
    <property type="entry name" value="1-PHOSPHATIDYLINOSITOL 4,5-BISPHOSPHATE PHOSPHODIESTERASE CLASSES I AND II"/>
    <property type="match status" value="1"/>
</dbReference>
<dbReference type="EMBL" id="DS235782">
    <property type="protein sequence ID" value="EEB16939.1"/>
    <property type="molecule type" value="Genomic_DNA"/>
</dbReference>
<feature type="domain" description="Phosphatidylinositol-specific phospholipase C X" evidence="6">
    <location>
        <begin position="211"/>
        <end position="235"/>
    </location>
</feature>
<reference evidence="8" key="2">
    <citation type="submission" date="2007-04" db="EMBL/GenBank/DDBJ databases">
        <title>The genome of the human body louse.</title>
        <authorList>
            <consortium name="The Human Body Louse Genome Consortium"/>
            <person name="Kirkness E."/>
            <person name="Walenz B."/>
            <person name="Hass B."/>
            <person name="Bruggner R."/>
            <person name="Strausberg R."/>
        </authorList>
    </citation>
    <scope>NUCLEOTIDE SEQUENCE</scope>
    <source>
        <strain evidence="8">USDA</strain>
    </source>
</reference>
<dbReference type="STRING" id="121224.E0VU83"/>
<dbReference type="PROSITE" id="PS50007">
    <property type="entry name" value="PIPLC_X_DOMAIN"/>
    <property type="match status" value="1"/>
</dbReference>
<dbReference type="SUPFAM" id="SSF47473">
    <property type="entry name" value="EF-hand"/>
    <property type="match status" value="1"/>
</dbReference>
<keyword evidence="4" id="KW-0443">Lipid metabolism</keyword>
<dbReference type="InterPro" id="IPR053945">
    <property type="entry name" value="PLCB1-4-like_EFh"/>
</dbReference>
<evidence type="ECO:0000259" key="7">
    <source>
        <dbReference type="Pfam" id="PF22631"/>
    </source>
</evidence>
<dbReference type="Gene3D" id="1.10.238.10">
    <property type="entry name" value="EF-hand"/>
    <property type="match status" value="1"/>
</dbReference>
<keyword evidence="5" id="KW-0807">Transducer</keyword>
<evidence type="ECO:0000256" key="1">
    <source>
        <dbReference type="ARBA" id="ARBA00012368"/>
    </source>
</evidence>
<evidence type="ECO:0000259" key="6">
    <source>
        <dbReference type="Pfam" id="PF00388"/>
    </source>
</evidence>
<name>E0VU83_PEDHC</name>